<dbReference type="Pfam" id="PF18199">
    <property type="entry name" value="Dynein_C"/>
    <property type="match status" value="1"/>
</dbReference>
<evidence type="ECO:0000259" key="2">
    <source>
        <dbReference type="Pfam" id="PF18198"/>
    </source>
</evidence>
<dbReference type="Pfam" id="PF18198">
    <property type="entry name" value="AAA_lid_11"/>
    <property type="match status" value="1"/>
</dbReference>
<dbReference type="Gene3D" id="1.10.8.720">
    <property type="entry name" value="Region D6 of dynein motor"/>
    <property type="match status" value="1"/>
</dbReference>
<dbReference type="PANTHER" id="PTHR22878:SF68">
    <property type="entry name" value="DYNEIN HEAVY CHAIN 6, AXONEMAL-LIKE"/>
    <property type="match status" value="1"/>
</dbReference>
<dbReference type="RefSeq" id="XP_013789011.2">
    <property type="nucleotide sequence ID" value="XM_013933557.2"/>
</dbReference>
<protein>
    <submittedName>
        <fullName evidence="5">Dynein heavy chain 6, axonemal-like</fullName>
    </submittedName>
</protein>
<dbReference type="Gene3D" id="1.20.1270.280">
    <property type="match status" value="1"/>
</dbReference>
<dbReference type="Gene3D" id="3.40.50.300">
    <property type="entry name" value="P-loop containing nucleotide triphosphate hydrolases"/>
    <property type="match status" value="1"/>
</dbReference>
<dbReference type="InterPro" id="IPR004273">
    <property type="entry name" value="Dynein_heavy_D6_P-loop"/>
</dbReference>
<proteinExistence type="predicted"/>
<feature type="domain" description="Dynein heavy chain region D6 P-loop" evidence="1">
    <location>
        <begin position="96"/>
        <end position="211"/>
    </location>
</feature>
<dbReference type="PANTHER" id="PTHR22878">
    <property type="entry name" value="DYNEIN HEAVY CHAIN 6, AXONEMAL-LIKE-RELATED"/>
    <property type="match status" value="1"/>
</dbReference>
<dbReference type="Gene3D" id="3.10.490.20">
    <property type="match status" value="1"/>
</dbReference>
<dbReference type="InterPro" id="IPR041228">
    <property type="entry name" value="Dynein_C"/>
</dbReference>
<accession>A0ABM1BUN6</accession>
<keyword evidence="4" id="KW-1185">Reference proteome</keyword>
<dbReference type="InterPro" id="IPR027417">
    <property type="entry name" value="P-loop_NTPase"/>
</dbReference>
<evidence type="ECO:0000313" key="5">
    <source>
        <dbReference type="RefSeq" id="XP_013789011.2"/>
    </source>
</evidence>
<dbReference type="Proteomes" id="UP000694941">
    <property type="component" value="Unplaced"/>
</dbReference>
<dbReference type="InterPro" id="IPR043160">
    <property type="entry name" value="Dynein_C_barrel"/>
</dbReference>
<evidence type="ECO:0000313" key="4">
    <source>
        <dbReference type="Proteomes" id="UP000694941"/>
    </source>
</evidence>
<feature type="domain" description="Dynein heavy chain AAA lid" evidence="2">
    <location>
        <begin position="243"/>
        <end position="380"/>
    </location>
</feature>
<feature type="domain" description="Dynein heavy chain C-terminal" evidence="3">
    <location>
        <begin position="387"/>
        <end position="710"/>
    </location>
</feature>
<evidence type="ECO:0000259" key="1">
    <source>
        <dbReference type="Pfam" id="PF03028"/>
    </source>
</evidence>
<dbReference type="InterPro" id="IPR041658">
    <property type="entry name" value="AAA_lid_11"/>
</dbReference>
<dbReference type="Pfam" id="PF03028">
    <property type="entry name" value="Dynein_heavy"/>
    <property type="match status" value="1"/>
</dbReference>
<reference evidence="5" key="1">
    <citation type="submission" date="2025-08" db="UniProtKB">
        <authorList>
            <consortium name="RefSeq"/>
        </authorList>
    </citation>
    <scope>IDENTIFICATION</scope>
    <source>
        <tissue evidence="5">Muscle</tissue>
    </source>
</reference>
<dbReference type="InterPro" id="IPR042219">
    <property type="entry name" value="AAA_lid_11_sf"/>
</dbReference>
<evidence type="ECO:0000259" key="3">
    <source>
        <dbReference type="Pfam" id="PF18199"/>
    </source>
</evidence>
<name>A0ABM1BUN6_LIMPO</name>
<gene>
    <name evidence="5" type="primary">LOC106472888</name>
</gene>
<dbReference type="GeneID" id="106472888"/>
<sequence>MSIDIFQGLSSVLASTHLAVCIGSLQVNLTPIQAGTDQSVEWNKKLSDFQKLLLIKVCREEKVLFAVTEFIASNLGQQFVESPTTDLHTLYKDINEVTPLIFILSTGSDPMGAFLRFAKEMDFVDRVQAISLGQGQGPVAEKVINMARKTGDWVFLQNCHLAASWMFYMEVIIKQLAEGSQKVHRNFRLFLSSMPTKTFPVSVLQNSVKVTNEPPKGLKANTRRAFSGLSQEFFEDHILRKNWRKMVFGICFFHAIIQERKNFGSLGWNVKYEFSDSDRECALDNLRIFCQDGHIPWDALEYTIGEITYGGQVTDTWDRRCLRTILKSFFSPQTITPGYTFSPTGTYFAPDYDSVSEYCSYINGLPVIDEPEIFGMHENANILFQSQESQRLINTILSVQPRASVSPAGSSADEIVYDLAEVILRKLVDRLDPDDLLEDLLKPDDKGRVNSLTTVLIQECDRFNKLLKVVKGSLQSLQKAIKGFLVMNEDLEHIYQAFLNNQFPKQWGKVAYPSLKSLASWVKDLELRIEFIHVWMTTGQPKSYWLSGFFFPQGFLTGTLQNHARKYNLPVDQLSFRFKVLPHYLHQEELTLARSQSNSNVLPNHELTAPEDGVLIHGLYLEAARFDTKFMKLCDPLQGQMNPSLPVLQLEPVMKFEPDPQNYVAPLYKTAERAGTLSTTGHSTNFVVAIHLPSDRPQEYWIQKGVALLCQVTN</sequence>
<organism evidence="4 5">
    <name type="scientific">Limulus polyphemus</name>
    <name type="common">Atlantic horseshoe crab</name>
    <dbReference type="NCBI Taxonomy" id="6850"/>
    <lineage>
        <taxon>Eukaryota</taxon>
        <taxon>Metazoa</taxon>
        <taxon>Ecdysozoa</taxon>
        <taxon>Arthropoda</taxon>
        <taxon>Chelicerata</taxon>
        <taxon>Merostomata</taxon>
        <taxon>Xiphosura</taxon>
        <taxon>Limulidae</taxon>
        <taxon>Limulus</taxon>
    </lineage>
</organism>
<dbReference type="InterPro" id="IPR026983">
    <property type="entry name" value="DHC"/>
</dbReference>